<dbReference type="PANTHER" id="PTHR33908">
    <property type="entry name" value="MANNOSYLTRANSFERASE YKCB-RELATED"/>
    <property type="match status" value="1"/>
</dbReference>
<keyword evidence="5 8" id="KW-0812">Transmembrane</keyword>
<comment type="caution">
    <text evidence="9">The sequence shown here is derived from an EMBL/GenBank/DDBJ whole genome shotgun (WGS) entry which is preliminary data.</text>
</comment>
<protein>
    <recommendedName>
        <fullName evidence="11">Glycosyltransferase RgtA/B/C/D-like domain-containing protein</fullName>
    </recommendedName>
</protein>
<keyword evidence="6 8" id="KW-1133">Transmembrane helix</keyword>
<feature type="transmembrane region" description="Helical" evidence="8">
    <location>
        <begin position="203"/>
        <end position="223"/>
    </location>
</feature>
<feature type="transmembrane region" description="Helical" evidence="8">
    <location>
        <begin position="289"/>
        <end position="312"/>
    </location>
</feature>
<gene>
    <name evidence="9" type="ORF">FDP08_03485</name>
</gene>
<feature type="transmembrane region" description="Helical" evidence="8">
    <location>
        <begin position="135"/>
        <end position="155"/>
    </location>
</feature>
<feature type="transmembrane region" description="Helical" evidence="8">
    <location>
        <begin position="110"/>
        <end position="129"/>
    </location>
</feature>
<evidence type="ECO:0000313" key="9">
    <source>
        <dbReference type="EMBL" id="TKV67217.1"/>
    </source>
</evidence>
<proteinExistence type="predicted"/>
<evidence type="ECO:0000256" key="1">
    <source>
        <dbReference type="ARBA" id="ARBA00004651"/>
    </source>
</evidence>
<feature type="transmembrane region" description="Helical" evidence="8">
    <location>
        <begin position="167"/>
        <end position="191"/>
    </location>
</feature>
<evidence type="ECO:0000256" key="3">
    <source>
        <dbReference type="ARBA" id="ARBA00022676"/>
    </source>
</evidence>
<accession>A0A4U6R0T3</accession>
<dbReference type="OrthoDB" id="6272224at2"/>
<evidence type="ECO:0000256" key="5">
    <source>
        <dbReference type="ARBA" id="ARBA00022692"/>
    </source>
</evidence>
<dbReference type="InterPro" id="IPR050297">
    <property type="entry name" value="LipidA_mod_glycosyltrf_83"/>
</dbReference>
<evidence type="ECO:0000256" key="4">
    <source>
        <dbReference type="ARBA" id="ARBA00022679"/>
    </source>
</evidence>
<dbReference type="GO" id="GO:0016763">
    <property type="term" value="F:pentosyltransferase activity"/>
    <property type="evidence" value="ECO:0007669"/>
    <property type="project" value="TreeGrafter"/>
</dbReference>
<keyword evidence="10" id="KW-1185">Reference proteome</keyword>
<sequence length="499" mass="55752">MTQPDVSRAEWIGWAALLVASLAVNITFGIGYSITEGLWFDEALTTYFISLSWTDLGQFISRYEANMALYYGVLKLWGAISFSELWLRLFSLAAYAAAIWLFSRTLRDHFGARAVAAFVVLMLVHFFLVRFSVEIRGYALAMFFMALLWFSWVRICIEGNARFWRVYILAGALGIHSHFFVALGVFCLGILGLSRCRGQFGRWFLAHCLIALSFLPILAFVVFKESGQLSWIETPNIKSLIYLFFEFSGGSPEAGHIVRYTLVLLSMASLVAGFVGLAKKRGKGSDKAVSGQVLFWLAAAVACAGPVLLVFAVSQLEPVFAGRFFVPFIPFYLMLVAIGCTVYLRRFSIVPVMILAAASTVSAHNYNQREPNRWAEPYEFLSGHCQSGDAAVFLTPKGRSAVQFYDRQSENGCGVTPIPHELNADTYFVPADEYPEKLQELEKFNRVWFVLTHVTEKEAQLLTTYQSEVEQVIGTCTSAYQNSAVEILECAQSTPGEPQ</sequence>
<comment type="subcellular location">
    <subcellularLocation>
        <location evidence="1">Cell membrane</location>
        <topology evidence="1">Multi-pass membrane protein</topology>
    </subcellularLocation>
</comment>
<evidence type="ECO:0000256" key="7">
    <source>
        <dbReference type="ARBA" id="ARBA00023136"/>
    </source>
</evidence>
<reference evidence="9 10" key="1">
    <citation type="submission" date="2019-05" db="EMBL/GenBank/DDBJ databases">
        <title>Marinobacter panjinensis sp. nov., a moderately halophilic bacterium isolated from sea tidal flat environment.</title>
        <authorList>
            <person name="Yang W."/>
            <person name="An M."/>
            <person name="He W."/>
            <person name="Luo X."/>
            <person name="Zhu L."/>
            <person name="Chen G."/>
            <person name="Zhang Y."/>
            <person name="Wang Y."/>
        </authorList>
    </citation>
    <scope>NUCLEOTIDE SEQUENCE [LARGE SCALE GENOMIC DNA]</scope>
    <source>
        <strain evidence="9 10">PJ-16</strain>
    </source>
</reference>
<name>A0A4U6R0T3_9GAMM</name>
<keyword evidence="3" id="KW-0328">Glycosyltransferase</keyword>
<keyword evidence="4" id="KW-0808">Transferase</keyword>
<evidence type="ECO:0000313" key="10">
    <source>
        <dbReference type="Proteomes" id="UP000308488"/>
    </source>
</evidence>
<evidence type="ECO:0000256" key="2">
    <source>
        <dbReference type="ARBA" id="ARBA00022475"/>
    </source>
</evidence>
<dbReference type="EMBL" id="SZYH01000001">
    <property type="protein sequence ID" value="TKV67217.1"/>
    <property type="molecule type" value="Genomic_DNA"/>
</dbReference>
<dbReference type="PANTHER" id="PTHR33908:SF11">
    <property type="entry name" value="MEMBRANE PROTEIN"/>
    <property type="match status" value="1"/>
</dbReference>
<keyword evidence="2" id="KW-1003">Cell membrane</keyword>
<dbReference type="RefSeq" id="WP_137434637.1">
    <property type="nucleotide sequence ID" value="NZ_JANRHC010000005.1"/>
</dbReference>
<dbReference type="Proteomes" id="UP000308488">
    <property type="component" value="Unassembled WGS sequence"/>
</dbReference>
<keyword evidence="7 8" id="KW-0472">Membrane</keyword>
<dbReference type="GO" id="GO:0005886">
    <property type="term" value="C:plasma membrane"/>
    <property type="evidence" value="ECO:0007669"/>
    <property type="project" value="UniProtKB-SubCell"/>
</dbReference>
<feature type="transmembrane region" description="Helical" evidence="8">
    <location>
        <begin position="324"/>
        <end position="344"/>
    </location>
</feature>
<evidence type="ECO:0008006" key="11">
    <source>
        <dbReference type="Google" id="ProtNLM"/>
    </source>
</evidence>
<feature type="transmembrane region" description="Helical" evidence="8">
    <location>
        <begin position="257"/>
        <end position="277"/>
    </location>
</feature>
<evidence type="ECO:0000256" key="6">
    <source>
        <dbReference type="ARBA" id="ARBA00022989"/>
    </source>
</evidence>
<organism evidence="9 10">
    <name type="scientific">Marinobacter panjinensis</name>
    <dbReference type="NCBI Taxonomy" id="2576384"/>
    <lineage>
        <taxon>Bacteria</taxon>
        <taxon>Pseudomonadati</taxon>
        <taxon>Pseudomonadota</taxon>
        <taxon>Gammaproteobacteria</taxon>
        <taxon>Pseudomonadales</taxon>
        <taxon>Marinobacteraceae</taxon>
        <taxon>Marinobacter</taxon>
    </lineage>
</organism>
<dbReference type="AlphaFoldDB" id="A0A4U6R0T3"/>
<feature type="transmembrane region" description="Helical" evidence="8">
    <location>
        <begin position="12"/>
        <end position="34"/>
    </location>
</feature>
<dbReference type="GO" id="GO:0009103">
    <property type="term" value="P:lipopolysaccharide biosynthetic process"/>
    <property type="evidence" value="ECO:0007669"/>
    <property type="project" value="UniProtKB-ARBA"/>
</dbReference>
<evidence type="ECO:0000256" key="8">
    <source>
        <dbReference type="SAM" id="Phobius"/>
    </source>
</evidence>